<dbReference type="Pfam" id="PF05096">
    <property type="entry name" value="Glu_cyclase_2"/>
    <property type="match status" value="1"/>
</dbReference>
<dbReference type="OrthoDB" id="9783700at2"/>
<sequence length="285" mass="30375">MRHVHLPQVLPAALAVAGSLGLASSLVACSSDGSSQDSSAASSSSSAEGSPVEQLTVEVHQVHPFDQTSFTQGLELDDDGALVVGTGMEGESRIYRTTLDGQEQASADLDPEFFGEGITLYDDHIWQLTWLDGVAIKRDAETLKEVDRAPIAGEGWGLCSFDEEIIYSDGSDQLRRMDPDTLEERERFEVTMDGSPVGGLNELECVGSEVYANIFTTTDIVRIDAATGEVTAVIDASSLPNNATPDPNHVLNGIAHIPGSDRFLLTGKRWPDMYEVSFVGAGAAG</sequence>
<dbReference type="PANTHER" id="PTHR31270:SF1">
    <property type="entry name" value="GLUTAMINYL-PEPTIDE CYCLOTRANSFERASE"/>
    <property type="match status" value="1"/>
</dbReference>
<keyword evidence="4" id="KW-1185">Reference proteome</keyword>
<dbReference type="EMBL" id="UFXQ01000001">
    <property type="protein sequence ID" value="STC69923.1"/>
    <property type="molecule type" value="Genomic_DNA"/>
</dbReference>
<feature type="chain" id="PRO_5038530537" evidence="2">
    <location>
        <begin position="29"/>
        <end position="285"/>
    </location>
</feature>
<evidence type="ECO:0000256" key="1">
    <source>
        <dbReference type="SAM" id="MobiDB-lite"/>
    </source>
</evidence>
<feature type="region of interest" description="Disordered" evidence="1">
    <location>
        <begin position="33"/>
        <end position="52"/>
    </location>
</feature>
<dbReference type="Gene3D" id="2.130.10.10">
    <property type="entry name" value="YVTN repeat-like/Quinoprotein amine dehydrogenase"/>
    <property type="match status" value="1"/>
</dbReference>
<keyword evidence="3" id="KW-0808">Transferase</keyword>
<feature type="compositionally biased region" description="Low complexity" evidence="1">
    <location>
        <begin position="33"/>
        <end position="50"/>
    </location>
</feature>
<evidence type="ECO:0000313" key="3">
    <source>
        <dbReference type="EMBL" id="STC69923.1"/>
    </source>
</evidence>
<dbReference type="RefSeq" id="WP_018581725.1">
    <property type="nucleotide sequence ID" value="NZ_UFXQ01000001.1"/>
</dbReference>
<accession>A0A376CNK8</accession>
<dbReference type="STRING" id="35756.GCA_001044155_00456"/>
<dbReference type="AlphaFoldDB" id="A0A376CNK8"/>
<dbReference type="InterPro" id="IPR011044">
    <property type="entry name" value="Quino_amine_DH_bsu"/>
</dbReference>
<dbReference type="PROSITE" id="PS51257">
    <property type="entry name" value="PROKAR_LIPOPROTEIN"/>
    <property type="match status" value="1"/>
</dbReference>
<dbReference type="Proteomes" id="UP000254467">
    <property type="component" value="Unassembled WGS sequence"/>
</dbReference>
<dbReference type="SUPFAM" id="SSF50969">
    <property type="entry name" value="YVTN repeat-like/Quinoprotein amine dehydrogenase"/>
    <property type="match status" value="1"/>
</dbReference>
<organism evidence="3 4">
    <name type="scientific">Corynebacterium pilosum</name>
    <dbReference type="NCBI Taxonomy" id="35756"/>
    <lineage>
        <taxon>Bacteria</taxon>
        <taxon>Bacillati</taxon>
        <taxon>Actinomycetota</taxon>
        <taxon>Actinomycetes</taxon>
        <taxon>Mycobacteriales</taxon>
        <taxon>Corynebacteriaceae</taxon>
        <taxon>Corynebacterium</taxon>
    </lineage>
</organism>
<proteinExistence type="predicted"/>
<keyword evidence="2" id="KW-0732">Signal</keyword>
<dbReference type="PANTHER" id="PTHR31270">
    <property type="entry name" value="GLUTAMINYL-PEPTIDE CYCLOTRANSFERASE"/>
    <property type="match status" value="1"/>
</dbReference>
<reference evidence="3 4" key="1">
    <citation type="submission" date="2018-06" db="EMBL/GenBank/DDBJ databases">
        <authorList>
            <consortium name="Pathogen Informatics"/>
            <person name="Doyle S."/>
        </authorList>
    </citation>
    <scope>NUCLEOTIDE SEQUENCE [LARGE SCALE GENOMIC DNA]</scope>
    <source>
        <strain evidence="3 4">NCTC11862</strain>
    </source>
</reference>
<name>A0A376CNK8_9CORY</name>
<dbReference type="GO" id="GO:0016603">
    <property type="term" value="F:glutaminyl-peptide cyclotransferase activity"/>
    <property type="evidence" value="ECO:0007669"/>
    <property type="project" value="InterPro"/>
</dbReference>
<feature type="signal peptide" evidence="2">
    <location>
        <begin position="1"/>
        <end position="28"/>
    </location>
</feature>
<gene>
    <name evidence="3" type="ORF">NCTC11862_01728</name>
</gene>
<evidence type="ECO:0000256" key="2">
    <source>
        <dbReference type="SAM" id="SignalP"/>
    </source>
</evidence>
<protein>
    <submittedName>
        <fullName evidence="3">Glutamine cyclotransferase</fullName>
    </submittedName>
</protein>
<dbReference type="InterPro" id="IPR015943">
    <property type="entry name" value="WD40/YVTN_repeat-like_dom_sf"/>
</dbReference>
<evidence type="ECO:0000313" key="4">
    <source>
        <dbReference type="Proteomes" id="UP000254467"/>
    </source>
</evidence>
<dbReference type="InterPro" id="IPR007788">
    <property type="entry name" value="QCT"/>
</dbReference>